<keyword evidence="1" id="KW-0880">Kelch repeat</keyword>
<name>A0A151J1I8_9HYME</name>
<dbReference type="Gene3D" id="2.120.10.80">
    <property type="entry name" value="Kelch-type beta propeller"/>
    <property type="match status" value="1"/>
</dbReference>
<dbReference type="SUPFAM" id="SSF54695">
    <property type="entry name" value="POZ domain"/>
    <property type="match status" value="1"/>
</dbReference>
<proteinExistence type="predicted"/>
<dbReference type="InterPro" id="IPR015915">
    <property type="entry name" value="Kelch-typ_b-propeller"/>
</dbReference>
<protein>
    <recommendedName>
        <fullName evidence="3">BTB domain-containing protein</fullName>
    </recommendedName>
</protein>
<keyword evidence="2" id="KW-0677">Repeat</keyword>
<dbReference type="EMBL" id="KQ980514">
    <property type="protein sequence ID" value="KYN15702.1"/>
    <property type="molecule type" value="Genomic_DNA"/>
</dbReference>
<dbReference type="InterPro" id="IPR011333">
    <property type="entry name" value="SKP1/BTB/POZ_sf"/>
</dbReference>
<dbReference type="SUPFAM" id="SSF117281">
    <property type="entry name" value="Kelch motif"/>
    <property type="match status" value="1"/>
</dbReference>
<reference evidence="4 5" key="1">
    <citation type="submission" date="2015-09" db="EMBL/GenBank/DDBJ databases">
        <title>Trachymyrmex cornetzi WGS genome.</title>
        <authorList>
            <person name="Nygaard S."/>
            <person name="Hu H."/>
            <person name="Boomsma J."/>
            <person name="Zhang G."/>
        </authorList>
    </citation>
    <scope>NUCLEOTIDE SEQUENCE [LARGE SCALE GENOMIC DNA]</scope>
    <source>
        <strain evidence="4">Tcor2-1</strain>
        <tissue evidence="4">Whole body</tissue>
    </source>
</reference>
<dbReference type="Pfam" id="PF00651">
    <property type="entry name" value="BTB"/>
    <property type="match status" value="1"/>
</dbReference>
<dbReference type="AlphaFoldDB" id="A0A151J1I8"/>
<feature type="domain" description="BTB" evidence="3">
    <location>
        <begin position="13"/>
        <end position="82"/>
    </location>
</feature>
<keyword evidence="5" id="KW-1185">Reference proteome</keyword>
<evidence type="ECO:0000313" key="4">
    <source>
        <dbReference type="EMBL" id="KYN15702.1"/>
    </source>
</evidence>
<gene>
    <name evidence="4" type="ORF">ALC57_11998</name>
</gene>
<sequence>MENKSQKIEKPRDTVILILKENRFEVEKQKLISKSQYFAALLSEKYLEYGLTECIIKYENIPLISFQDFVDWIHNDKIDIFTTNCWDIKKCDRLSSLVELSILFAVDSLIEYLIYKIEEKLYFMPPEYVINLWLLSQELSLNILRDVSLAFCLDRFDDLPLNSIYELSKENFLKLIGNINITSTKSYLLEVANKWMDHHNDFTIPLNILKNKETKILHSIISCESTDSDDTEKFIHCWDGNDFFELTSFKYPKDIANYITGKHILRCRMQFIGKRYNFYLCGGEWYNSNFDTNIFNKNVWRYSLISKKWFLETIMPIERKFITAAFVKNKLILVGIGFEISVDIYDIYTGDFIIQLLYNTHFINTI</sequence>
<dbReference type="Gene3D" id="3.30.710.10">
    <property type="entry name" value="Potassium Channel Kv1.1, Chain A"/>
    <property type="match status" value="1"/>
</dbReference>
<evidence type="ECO:0000313" key="5">
    <source>
        <dbReference type="Proteomes" id="UP000078492"/>
    </source>
</evidence>
<dbReference type="STRING" id="471704.A0A151J1I8"/>
<accession>A0A151J1I8</accession>
<dbReference type="PROSITE" id="PS50097">
    <property type="entry name" value="BTB"/>
    <property type="match status" value="1"/>
</dbReference>
<evidence type="ECO:0000256" key="1">
    <source>
        <dbReference type="ARBA" id="ARBA00022441"/>
    </source>
</evidence>
<dbReference type="Proteomes" id="UP000078492">
    <property type="component" value="Unassembled WGS sequence"/>
</dbReference>
<evidence type="ECO:0000259" key="3">
    <source>
        <dbReference type="PROSITE" id="PS50097"/>
    </source>
</evidence>
<organism evidence="4 5">
    <name type="scientific">Trachymyrmex cornetzi</name>
    <dbReference type="NCBI Taxonomy" id="471704"/>
    <lineage>
        <taxon>Eukaryota</taxon>
        <taxon>Metazoa</taxon>
        <taxon>Ecdysozoa</taxon>
        <taxon>Arthropoda</taxon>
        <taxon>Hexapoda</taxon>
        <taxon>Insecta</taxon>
        <taxon>Pterygota</taxon>
        <taxon>Neoptera</taxon>
        <taxon>Endopterygota</taxon>
        <taxon>Hymenoptera</taxon>
        <taxon>Apocrita</taxon>
        <taxon>Aculeata</taxon>
        <taxon>Formicoidea</taxon>
        <taxon>Formicidae</taxon>
        <taxon>Myrmicinae</taxon>
        <taxon>Trachymyrmex</taxon>
    </lineage>
</organism>
<evidence type="ECO:0000256" key="2">
    <source>
        <dbReference type="ARBA" id="ARBA00022737"/>
    </source>
</evidence>
<dbReference type="InterPro" id="IPR000210">
    <property type="entry name" value="BTB/POZ_dom"/>
</dbReference>